<dbReference type="AlphaFoldDB" id="A0A0B2VCW9"/>
<protein>
    <submittedName>
        <fullName evidence="2">Uncharacterized protein</fullName>
    </submittedName>
</protein>
<organism evidence="2 3">
    <name type="scientific">Toxocara canis</name>
    <name type="common">Canine roundworm</name>
    <dbReference type="NCBI Taxonomy" id="6265"/>
    <lineage>
        <taxon>Eukaryota</taxon>
        <taxon>Metazoa</taxon>
        <taxon>Ecdysozoa</taxon>
        <taxon>Nematoda</taxon>
        <taxon>Chromadorea</taxon>
        <taxon>Rhabditida</taxon>
        <taxon>Spirurina</taxon>
        <taxon>Ascaridomorpha</taxon>
        <taxon>Ascaridoidea</taxon>
        <taxon>Toxocaridae</taxon>
        <taxon>Toxocara</taxon>
    </lineage>
</organism>
<name>A0A0B2VCW9_TOXCA</name>
<keyword evidence="3" id="KW-1185">Reference proteome</keyword>
<dbReference type="Proteomes" id="UP000031036">
    <property type="component" value="Unassembled WGS sequence"/>
</dbReference>
<feature type="compositionally biased region" description="Basic residues" evidence="1">
    <location>
        <begin position="207"/>
        <end position="217"/>
    </location>
</feature>
<proteinExistence type="predicted"/>
<feature type="compositionally biased region" description="Polar residues" evidence="1">
    <location>
        <begin position="239"/>
        <end position="250"/>
    </location>
</feature>
<feature type="compositionally biased region" description="Basic and acidic residues" evidence="1">
    <location>
        <begin position="218"/>
        <end position="229"/>
    </location>
</feature>
<gene>
    <name evidence="2" type="ORF">Tcan_05968</name>
</gene>
<evidence type="ECO:0000313" key="2">
    <source>
        <dbReference type="EMBL" id="KHN81371.1"/>
    </source>
</evidence>
<evidence type="ECO:0000313" key="3">
    <source>
        <dbReference type="Proteomes" id="UP000031036"/>
    </source>
</evidence>
<feature type="region of interest" description="Disordered" evidence="1">
    <location>
        <begin position="121"/>
        <end position="150"/>
    </location>
</feature>
<dbReference type="OrthoDB" id="5877487at2759"/>
<sequence length="1213" mass="129258">MSSDEDFENFEGLPWDAWLAATRAQPSTHRVHISQIGFDAASMPCQKAVCYGYYPSIELNSMLLVKCKHCGMLLKDVGYGHHMRSRHGFRAESPASADECQSFLLSPPHHIASPKLTDPAILSPPYRKPSTPFHMASSPEERAASITSRTISPRYSIEQRDDLKLSLRVSRREVSIENGPKASVADVDVKEKPVIATAPNKQVNGRVKQKKKKKRKRDSSEEDHMSLEHLRRKKRLETQKSSCTDTAPCSSSALHLETTSGVGEKPVAVAAERRSWLRSPPLFSVSSAPSFTRIPAPSSVNDGSQAAPESAVNSFMVSRLPPLVVADTSATTTSCTAGALVLSNQQGSPRLAVSNLLTAPLRSSSSREPPAPLSPFEGISADSAQETAFLQRCRSSAMAGTRRSTTGSEPRRVPLECTPLSSPNQNPVMVTCRGNTSSPLRSPLPHLSPVEQKSFLISPTMGSLAMGATTYGCSVAVAATGSVGYSTEGGILEERREEELGEYNEMRATVNGLKEIRKERQVNFRLSSEILESAGQTQTHEVGNEFATSARLATTACSMSDDESTAFKDENENDQGVVVLKQELAKSPSSSASVIALSPEGQHSEMEVGEGDVSLREQESEEEIDVSQAIPSTLTHEQPFVTPSVQHRCTQISLTATRPYRRAHRSCSSPPYGDSSGLISTRVFFSQRRHEDMKYASARMMFAHALGVPLSYPPPARSSPPAIISTNQLPRSRDIQTKVEMVSPVPSDSCDTRALPVPETNGINELAQATSQRLSEIGSVVGLEQTRVAGSESSVAAASVDPNSNAIQSGLSASTVNEVSSFRSPAATLNTNASATTGMRSANDTAIRGYEQRGVVEPNGARVYRAVRSNTLRKGGTPAVLSSNGASLYTLPQQQPRYLYVRASVSPPIAGSELTGLFTGSVADIGAEFVGGERQRLEPIHDAQKRSNGRLLRQISAPRFYELPSILKMRVSLHQPIAANEAAVLTTASPIAACSSPRGLSREDVESARVIDCPLLFAASPTLATRAAETESVCAARGTRPYAITSTTSACVSRGSLLLSKGVQGVAVAQLSSSVVHSFRKPQTLITNTSTKSPGNGVAGGAPSAVGFLGRTTAMQQSLGMDQHRTSGAMPTATVTATARNGTALAGIRTGPRTVTVVPVLSRYPINNSSTSPTQARIGGLTALYRTSSQTVASTGNSAATCLSGYATESRTC</sequence>
<evidence type="ECO:0000256" key="1">
    <source>
        <dbReference type="SAM" id="MobiDB-lite"/>
    </source>
</evidence>
<reference evidence="2 3" key="1">
    <citation type="submission" date="2014-11" db="EMBL/GenBank/DDBJ databases">
        <title>Genetic blueprint of the zoonotic pathogen Toxocara canis.</title>
        <authorList>
            <person name="Zhu X.-Q."/>
            <person name="Korhonen P.K."/>
            <person name="Cai H."/>
            <person name="Young N.D."/>
            <person name="Nejsum P."/>
            <person name="von Samson-Himmelstjerna G."/>
            <person name="Boag P.R."/>
            <person name="Tan P."/>
            <person name="Li Q."/>
            <person name="Min J."/>
            <person name="Yang Y."/>
            <person name="Wang X."/>
            <person name="Fang X."/>
            <person name="Hall R.S."/>
            <person name="Hofmann A."/>
            <person name="Sternberg P.W."/>
            <person name="Jex A.R."/>
            <person name="Gasser R.B."/>
        </authorList>
    </citation>
    <scope>NUCLEOTIDE SEQUENCE [LARGE SCALE GENOMIC DNA]</scope>
    <source>
        <strain evidence="2">PN_DK_2014</strain>
    </source>
</reference>
<dbReference type="EMBL" id="JPKZ01001541">
    <property type="protein sequence ID" value="KHN81371.1"/>
    <property type="molecule type" value="Genomic_DNA"/>
</dbReference>
<feature type="region of interest" description="Disordered" evidence="1">
    <location>
        <begin position="394"/>
        <end position="427"/>
    </location>
</feature>
<feature type="region of interest" description="Disordered" evidence="1">
    <location>
        <begin position="200"/>
        <end position="250"/>
    </location>
</feature>
<comment type="caution">
    <text evidence="2">The sequence shown here is derived from an EMBL/GenBank/DDBJ whole genome shotgun (WGS) entry which is preliminary data.</text>
</comment>
<accession>A0A0B2VCW9</accession>